<feature type="domain" description="PAC" evidence="7">
    <location>
        <begin position="830"/>
        <end position="882"/>
    </location>
</feature>
<gene>
    <name evidence="8" type="ORF">BCF38_103384</name>
    <name evidence="9" type="ORF">SAMN05421539_103384</name>
</gene>
<name>A0A2Y9AJI0_9RHOB</name>
<dbReference type="Gene3D" id="3.30.450.40">
    <property type="match status" value="2"/>
</dbReference>
<evidence type="ECO:0000256" key="5">
    <source>
        <dbReference type="ARBA" id="ARBA00022777"/>
    </source>
</evidence>
<dbReference type="AlphaFoldDB" id="A0A2Y9AJI0"/>
<dbReference type="InterPro" id="IPR000014">
    <property type="entry name" value="PAS"/>
</dbReference>
<dbReference type="RefSeq" id="WP_109564131.1">
    <property type="nucleotide sequence ID" value="NZ_QGDJ01000003.1"/>
</dbReference>
<dbReference type="InterPro" id="IPR001610">
    <property type="entry name" value="PAC"/>
</dbReference>
<accession>A0A2Y9AJI0</accession>
<dbReference type="Pfam" id="PF08447">
    <property type="entry name" value="PAS_3"/>
    <property type="match status" value="1"/>
</dbReference>
<dbReference type="Gene3D" id="3.30.450.20">
    <property type="entry name" value="PAS domain"/>
    <property type="match status" value="3"/>
</dbReference>
<dbReference type="SMART" id="SM00091">
    <property type="entry name" value="PAS"/>
    <property type="match status" value="3"/>
</dbReference>
<reference evidence="9 11" key="1">
    <citation type="submission" date="2016-10" db="EMBL/GenBank/DDBJ databases">
        <authorList>
            <person name="Cai Z."/>
        </authorList>
    </citation>
    <scope>NUCLEOTIDE SEQUENCE [LARGE SCALE GENOMIC DNA]</scope>
    <source>
        <strain evidence="9 11">DSM 25227</strain>
    </source>
</reference>
<dbReference type="Pfam" id="PF13188">
    <property type="entry name" value="PAS_8"/>
    <property type="match status" value="1"/>
</dbReference>
<dbReference type="Proteomes" id="UP000245839">
    <property type="component" value="Unassembled WGS sequence"/>
</dbReference>
<dbReference type="EMBL" id="QGDJ01000003">
    <property type="protein sequence ID" value="PWJ20565.1"/>
    <property type="molecule type" value="Genomic_DNA"/>
</dbReference>
<dbReference type="SUPFAM" id="SSF55781">
    <property type="entry name" value="GAF domain-like"/>
    <property type="match status" value="2"/>
</dbReference>
<dbReference type="InterPro" id="IPR013656">
    <property type="entry name" value="PAS_4"/>
</dbReference>
<dbReference type="InterPro" id="IPR029016">
    <property type="entry name" value="GAF-like_dom_sf"/>
</dbReference>
<dbReference type="SMART" id="SM00065">
    <property type="entry name" value="GAF"/>
    <property type="match status" value="2"/>
</dbReference>
<evidence type="ECO:0000256" key="4">
    <source>
        <dbReference type="ARBA" id="ARBA00022679"/>
    </source>
</evidence>
<dbReference type="InterPro" id="IPR052162">
    <property type="entry name" value="Sensor_kinase/Photoreceptor"/>
</dbReference>
<evidence type="ECO:0000313" key="9">
    <source>
        <dbReference type="EMBL" id="SSA44661.1"/>
    </source>
</evidence>
<evidence type="ECO:0000313" key="8">
    <source>
        <dbReference type="EMBL" id="PWJ20565.1"/>
    </source>
</evidence>
<keyword evidence="3" id="KW-0597">Phosphoprotein</keyword>
<reference evidence="8 10" key="2">
    <citation type="submission" date="2018-03" db="EMBL/GenBank/DDBJ databases">
        <title>Genomic Encyclopedia of Archaeal and Bacterial Type Strains, Phase II (KMG-II): from individual species to whole genera.</title>
        <authorList>
            <person name="Goeker M."/>
        </authorList>
    </citation>
    <scope>NUCLEOTIDE SEQUENCE [LARGE SCALE GENOMIC DNA]</scope>
    <source>
        <strain evidence="8 10">DSM 25227</strain>
    </source>
</reference>
<proteinExistence type="predicted"/>
<feature type="domain" description="PAS" evidence="6">
    <location>
        <begin position="756"/>
        <end position="828"/>
    </location>
</feature>
<dbReference type="SMART" id="SM00086">
    <property type="entry name" value="PAC"/>
    <property type="match status" value="2"/>
</dbReference>
<dbReference type="Pfam" id="PF01590">
    <property type="entry name" value="GAF"/>
    <property type="match status" value="1"/>
</dbReference>
<organism evidence="9 11">
    <name type="scientific">Jannaschia seohaensis</name>
    <dbReference type="NCBI Taxonomy" id="475081"/>
    <lineage>
        <taxon>Bacteria</taxon>
        <taxon>Pseudomonadati</taxon>
        <taxon>Pseudomonadota</taxon>
        <taxon>Alphaproteobacteria</taxon>
        <taxon>Rhodobacterales</taxon>
        <taxon>Roseobacteraceae</taxon>
        <taxon>Jannaschia</taxon>
    </lineage>
</organism>
<feature type="domain" description="PAS" evidence="6">
    <location>
        <begin position="636"/>
        <end position="706"/>
    </location>
</feature>
<sequence length="903" mass="99976">MHALAELQDVADALEPVDWAATELGPVSDWDLRLRTLAGLVLRQSAPACLFWGARGTMIFNGAWKEALGPLQAAAFGRSVDTASEGVAHVYRTALSGGTDETCLAFADALMPMMWRLLVDAGSARLSCIPVPGADGAAMGLLVQHSIERRGATEPATGVPDRVGFLLRLSDALRRLNDPERIQTVGTHMLDEVLRADWATFTEIDPEEAGRAKAPPDGRAVSPTPAVLASHDLGDAGSAWRMLGEGMPLAVRDVRDPSGVPLGALGDVVADPDLASFRARLTVPVLRSDRLASVMTVCFEDPHDWSVDEIAIAHEAAVRIWESVERARAESSLRLNEARHRALFESIDEGVCLYERLPLRPDGLRDYRYINMNPAMQEMFGIPDLSGQSIRDNFPDEIEAWYDDYDRVLDTGEPIRVVRESDPQGMVLEMFVTRVEDQSRKVLLAVMQEVTARVRAEAVLRAEEARKAFLLRLSDAIRPLRDPREVMHVATQLTGAHFGTANAEFAMIEHQDGEDWYVVEGSYAAPGHASVDGRYRVADFPGVTDTLLGGESLVVHEVAADPFLTEDEKASYKTIGVASFAQVPLVADGRLVALLTAHDPEPRDWTDDEVALLEDIAGRTWGAVERARAEDALRESERRLRKVLDGMGEAFGIIDRDFRIITQNKAALDLDGRSLDEIRGRTHWEVYPGTEHSEVGALYRRVLAEQVPVTLEHHYTYPTGGTSWLEMRAFPVPEGLAVFWRDITPRKKAEEALRQSERRLRMAQKAAGVATFDWEIGSHAVRWSPEALSMMGLRPGALGGTYEDWIAMIHPDDLSRATQEIEWALEDGELEGEWRIVRPDGSTISALVRGTVERDDQGRAVRLTGAQLDVTDMRLSEELTRLRIDHLSDLIDEFRRRLDKGSA</sequence>
<dbReference type="SUPFAM" id="SSF55785">
    <property type="entry name" value="PYP-like sensor domain (PAS domain)"/>
    <property type="match status" value="3"/>
</dbReference>
<dbReference type="Pfam" id="PF08448">
    <property type="entry name" value="PAS_4"/>
    <property type="match status" value="1"/>
</dbReference>
<dbReference type="PANTHER" id="PTHR43304">
    <property type="entry name" value="PHYTOCHROME-LIKE PROTEIN CPH1"/>
    <property type="match status" value="1"/>
</dbReference>
<evidence type="ECO:0000313" key="11">
    <source>
        <dbReference type="Proteomes" id="UP000251571"/>
    </source>
</evidence>
<keyword evidence="5" id="KW-0418">Kinase</keyword>
<keyword evidence="10" id="KW-1185">Reference proteome</keyword>
<dbReference type="InterPro" id="IPR013655">
    <property type="entry name" value="PAS_fold_3"/>
</dbReference>
<protein>
    <recommendedName>
        <fullName evidence="2">histidine kinase</fullName>
        <ecNumber evidence="2">2.7.13.3</ecNumber>
    </recommendedName>
</protein>
<evidence type="ECO:0000259" key="7">
    <source>
        <dbReference type="PROSITE" id="PS50113"/>
    </source>
</evidence>
<dbReference type="EMBL" id="UETC01000003">
    <property type="protein sequence ID" value="SSA44661.1"/>
    <property type="molecule type" value="Genomic_DNA"/>
</dbReference>
<dbReference type="EC" id="2.7.13.3" evidence="2"/>
<dbReference type="GO" id="GO:0004673">
    <property type="term" value="F:protein histidine kinase activity"/>
    <property type="evidence" value="ECO:0007669"/>
    <property type="project" value="UniProtKB-EC"/>
</dbReference>
<evidence type="ECO:0000256" key="2">
    <source>
        <dbReference type="ARBA" id="ARBA00012438"/>
    </source>
</evidence>
<evidence type="ECO:0000313" key="10">
    <source>
        <dbReference type="Proteomes" id="UP000245839"/>
    </source>
</evidence>
<dbReference type="Proteomes" id="UP000251571">
    <property type="component" value="Unassembled WGS sequence"/>
</dbReference>
<dbReference type="PROSITE" id="PS50112">
    <property type="entry name" value="PAS"/>
    <property type="match status" value="2"/>
</dbReference>
<dbReference type="InterPro" id="IPR003018">
    <property type="entry name" value="GAF"/>
</dbReference>
<dbReference type="OrthoDB" id="9816309at2"/>
<keyword evidence="4" id="KW-0808">Transferase</keyword>
<dbReference type="InterPro" id="IPR000700">
    <property type="entry name" value="PAS-assoc_C"/>
</dbReference>
<dbReference type="InterPro" id="IPR035965">
    <property type="entry name" value="PAS-like_dom_sf"/>
</dbReference>
<dbReference type="CDD" id="cd00130">
    <property type="entry name" value="PAS"/>
    <property type="match status" value="2"/>
</dbReference>
<dbReference type="PANTHER" id="PTHR43304:SF1">
    <property type="entry name" value="PAC DOMAIN-CONTAINING PROTEIN"/>
    <property type="match status" value="1"/>
</dbReference>
<evidence type="ECO:0000256" key="3">
    <source>
        <dbReference type="ARBA" id="ARBA00022553"/>
    </source>
</evidence>
<dbReference type="NCBIfam" id="TIGR00229">
    <property type="entry name" value="sensory_box"/>
    <property type="match status" value="2"/>
</dbReference>
<comment type="catalytic activity">
    <reaction evidence="1">
        <text>ATP + protein L-histidine = ADP + protein N-phospho-L-histidine.</text>
        <dbReference type="EC" id="2.7.13.3"/>
    </reaction>
</comment>
<dbReference type="PROSITE" id="PS50113">
    <property type="entry name" value="PAC"/>
    <property type="match status" value="1"/>
</dbReference>
<dbReference type="Gene3D" id="2.10.70.100">
    <property type="match status" value="1"/>
</dbReference>
<evidence type="ECO:0000256" key="1">
    <source>
        <dbReference type="ARBA" id="ARBA00000085"/>
    </source>
</evidence>
<evidence type="ECO:0000259" key="6">
    <source>
        <dbReference type="PROSITE" id="PS50112"/>
    </source>
</evidence>